<evidence type="ECO:0000256" key="7">
    <source>
        <dbReference type="ARBA" id="ARBA00023034"/>
    </source>
</evidence>
<feature type="compositionally biased region" description="Basic and acidic residues" evidence="10">
    <location>
        <begin position="366"/>
        <end position="382"/>
    </location>
</feature>
<feature type="region of interest" description="Disordered" evidence="10">
    <location>
        <begin position="343"/>
        <end position="387"/>
    </location>
</feature>
<dbReference type="InterPro" id="IPR000727">
    <property type="entry name" value="T_SNARE_dom"/>
</dbReference>
<keyword evidence="5" id="KW-0653">Protein transport</keyword>
<dbReference type="GO" id="GO:0000139">
    <property type="term" value="C:Golgi membrane"/>
    <property type="evidence" value="ECO:0007669"/>
    <property type="project" value="UniProtKB-SubCell"/>
</dbReference>
<proteinExistence type="inferred from homology"/>
<evidence type="ECO:0000313" key="14">
    <source>
        <dbReference type="Proteomes" id="UP000644660"/>
    </source>
</evidence>
<dbReference type="AlphaFoldDB" id="A0A8H2VEV7"/>
<dbReference type="RefSeq" id="XP_041406094.1">
    <property type="nucleotide sequence ID" value="XM_041550160.1"/>
</dbReference>
<gene>
    <name evidence="13" type="ORF">KABA2_04S02002</name>
</gene>
<dbReference type="InterPro" id="IPR010989">
    <property type="entry name" value="SNARE"/>
</dbReference>
<feature type="domain" description="T-SNARE coiled-coil homology" evidence="12">
    <location>
        <begin position="246"/>
        <end position="308"/>
    </location>
</feature>
<evidence type="ECO:0000313" key="13">
    <source>
        <dbReference type="EMBL" id="CAB4254250.1"/>
    </source>
</evidence>
<comment type="subcellular location">
    <subcellularLocation>
        <location evidence="1">Golgi apparatus membrane</location>
        <topology evidence="1">Single-pass type IV membrane protein</topology>
    </subcellularLocation>
</comment>
<feature type="transmembrane region" description="Helical" evidence="11">
    <location>
        <begin position="320"/>
        <end position="337"/>
    </location>
</feature>
<feature type="compositionally biased region" description="Polar residues" evidence="10">
    <location>
        <begin position="343"/>
        <end position="359"/>
    </location>
</feature>
<evidence type="ECO:0000256" key="11">
    <source>
        <dbReference type="SAM" id="Phobius"/>
    </source>
</evidence>
<keyword evidence="9 11" id="KW-0472">Membrane</keyword>
<evidence type="ECO:0000256" key="6">
    <source>
        <dbReference type="ARBA" id="ARBA00022989"/>
    </source>
</evidence>
<dbReference type="GO" id="GO:0006886">
    <property type="term" value="P:intracellular protein transport"/>
    <property type="evidence" value="ECO:0007669"/>
    <property type="project" value="TreeGrafter"/>
</dbReference>
<dbReference type="GO" id="GO:0005484">
    <property type="term" value="F:SNAP receptor activity"/>
    <property type="evidence" value="ECO:0007669"/>
    <property type="project" value="TreeGrafter"/>
</dbReference>
<evidence type="ECO:0000256" key="3">
    <source>
        <dbReference type="ARBA" id="ARBA00022448"/>
    </source>
</evidence>
<dbReference type="Pfam" id="PF05739">
    <property type="entry name" value="SNARE"/>
    <property type="match status" value="1"/>
</dbReference>
<dbReference type="CDD" id="cd15845">
    <property type="entry name" value="SNARE_syntaxin16"/>
    <property type="match status" value="1"/>
</dbReference>
<dbReference type="Proteomes" id="UP000644660">
    <property type="component" value="Unassembled WGS sequence"/>
</dbReference>
<keyword evidence="4 11" id="KW-0812">Transmembrane</keyword>
<comment type="similarity">
    <text evidence="2">Belongs to the syntaxin family.</text>
</comment>
<protein>
    <submittedName>
        <fullName evidence="13">Similar to Saccharomyces cerevisiae YOL018C TLG2 Syntaxin-like t-SNARE that forms a complex with Tlg1p and Vti1p and mediates fusion of endosome- derived vesicles with the late Golgi</fullName>
    </submittedName>
</protein>
<evidence type="ECO:0000256" key="4">
    <source>
        <dbReference type="ARBA" id="ARBA00022692"/>
    </source>
</evidence>
<keyword evidence="8" id="KW-0175">Coiled coil</keyword>
<evidence type="ECO:0000256" key="1">
    <source>
        <dbReference type="ARBA" id="ARBA00004409"/>
    </source>
</evidence>
<dbReference type="GO" id="GO:0031201">
    <property type="term" value="C:SNARE complex"/>
    <property type="evidence" value="ECO:0007669"/>
    <property type="project" value="TreeGrafter"/>
</dbReference>
<keyword evidence="3" id="KW-0813">Transport</keyword>
<dbReference type="OrthoDB" id="10251371at2759"/>
<dbReference type="GeneID" id="64857238"/>
<dbReference type="EMBL" id="CAEFZW010000004">
    <property type="protein sequence ID" value="CAB4254250.1"/>
    <property type="molecule type" value="Genomic_DNA"/>
</dbReference>
<sequence>MFRDRTNLFISYRRTFPSFGDSLMSTEPYPKNNDTFLEDEIEMESYPMMNEDNNVSQGKDGTLRTQGLNTLPPLFVDIARDIDEYLHEIETFLEHLMKLYRKNSLPGFEDKTPDEQEIEKISLDILQLFQRSYNVMKKLEVIHEEQFLEGRQLNKGELMILDNMTKDYAQKIQWESNKFRVLQNNYLKFLNKDDLKPIIPKNASDSSQLLLQEEEEKGKNGLSNEIDEYSMKTLQNQQQKAKNSNQKFLEQRDQEITELTKGIYEVGTIFREMQNLIIDQGTIVDRIDYNLENTVVELKQANRELEGATRYQKRTQKCKIILLLTLCVIALFFFVMLKPSNSTKSVKYEPNPNTNSNTGALDDQDNGSHKVEKPKDEPEHKISNNGAALLEDEMKIRIL</sequence>
<accession>A0A8H2VEV7</accession>
<evidence type="ECO:0000256" key="8">
    <source>
        <dbReference type="ARBA" id="ARBA00023054"/>
    </source>
</evidence>
<keyword evidence="14" id="KW-1185">Reference proteome</keyword>
<dbReference type="Gene3D" id="1.20.58.70">
    <property type="match status" value="1"/>
</dbReference>
<dbReference type="GO" id="GO:0000149">
    <property type="term" value="F:SNARE binding"/>
    <property type="evidence" value="ECO:0007669"/>
    <property type="project" value="TreeGrafter"/>
</dbReference>
<dbReference type="PANTHER" id="PTHR19957:SF83">
    <property type="entry name" value="SYNTAXIN-16"/>
    <property type="match status" value="1"/>
</dbReference>
<dbReference type="GO" id="GO:0006906">
    <property type="term" value="P:vesicle fusion"/>
    <property type="evidence" value="ECO:0007669"/>
    <property type="project" value="TreeGrafter"/>
</dbReference>
<reference evidence="13 14" key="1">
    <citation type="submission" date="2020-05" db="EMBL/GenBank/DDBJ databases">
        <authorList>
            <person name="Casaregola S."/>
            <person name="Devillers H."/>
            <person name="Grondin C."/>
        </authorList>
    </citation>
    <scope>NUCLEOTIDE SEQUENCE [LARGE SCALE GENOMIC DNA]</scope>
    <source>
        <strain evidence="13 14">CLIB 1767</strain>
    </source>
</reference>
<keyword evidence="6 11" id="KW-1133">Transmembrane helix</keyword>
<dbReference type="SMART" id="SM00397">
    <property type="entry name" value="t_SNARE"/>
    <property type="match status" value="1"/>
</dbReference>
<dbReference type="GO" id="GO:0048278">
    <property type="term" value="P:vesicle docking"/>
    <property type="evidence" value="ECO:0007669"/>
    <property type="project" value="TreeGrafter"/>
</dbReference>
<dbReference type="PANTHER" id="PTHR19957">
    <property type="entry name" value="SYNTAXIN"/>
    <property type="match status" value="1"/>
</dbReference>
<evidence type="ECO:0000256" key="10">
    <source>
        <dbReference type="SAM" id="MobiDB-lite"/>
    </source>
</evidence>
<organism evidence="13 14">
    <name type="scientific">Maudiozyma barnettii</name>
    <dbReference type="NCBI Taxonomy" id="61262"/>
    <lineage>
        <taxon>Eukaryota</taxon>
        <taxon>Fungi</taxon>
        <taxon>Dikarya</taxon>
        <taxon>Ascomycota</taxon>
        <taxon>Saccharomycotina</taxon>
        <taxon>Saccharomycetes</taxon>
        <taxon>Saccharomycetales</taxon>
        <taxon>Saccharomycetaceae</taxon>
        <taxon>Maudiozyma</taxon>
    </lineage>
</organism>
<name>A0A8H2VEV7_9SACH</name>
<evidence type="ECO:0000256" key="5">
    <source>
        <dbReference type="ARBA" id="ARBA00022927"/>
    </source>
</evidence>
<dbReference type="SUPFAM" id="SSF47661">
    <property type="entry name" value="t-snare proteins"/>
    <property type="match status" value="1"/>
</dbReference>
<dbReference type="InterPro" id="IPR045242">
    <property type="entry name" value="Syntaxin"/>
</dbReference>
<comment type="caution">
    <text evidence="13">The sequence shown here is derived from an EMBL/GenBank/DDBJ whole genome shotgun (WGS) entry which is preliminary data.</text>
</comment>
<evidence type="ECO:0000256" key="9">
    <source>
        <dbReference type="ARBA" id="ARBA00023136"/>
    </source>
</evidence>
<evidence type="ECO:0000259" key="12">
    <source>
        <dbReference type="PROSITE" id="PS50192"/>
    </source>
</evidence>
<evidence type="ECO:0000256" key="2">
    <source>
        <dbReference type="ARBA" id="ARBA00009063"/>
    </source>
</evidence>
<dbReference type="PROSITE" id="PS50192">
    <property type="entry name" value="T_SNARE"/>
    <property type="match status" value="1"/>
</dbReference>
<keyword evidence="7" id="KW-0333">Golgi apparatus</keyword>